<sequence>MKTIGLLGGMSWESTIPYYRLINEGIKQQLGGLHSASLLLHSVDFHDIEVCQRRGEWDKAGDILAQAAQGLQQAGAEGIVLCTNTMHKIAHVIESRCSLPFLHIADATGRAIARQGLHRVAAIRDSLYDGTGFLSRAAGTAICD</sequence>
<evidence type="ECO:0000256" key="2">
    <source>
        <dbReference type="ARBA" id="ARBA00023235"/>
    </source>
</evidence>
<dbReference type="NCBIfam" id="TIGR00035">
    <property type="entry name" value="asp_race"/>
    <property type="match status" value="1"/>
</dbReference>
<dbReference type="GO" id="GO:0047661">
    <property type="term" value="F:amino-acid racemase activity"/>
    <property type="evidence" value="ECO:0007669"/>
    <property type="project" value="InterPro"/>
</dbReference>
<evidence type="ECO:0000313" key="3">
    <source>
        <dbReference type="EMBL" id="VDZ98169.1"/>
    </source>
</evidence>
<dbReference type="SUPFAM" id="SSF53681">
    <property type="entry name" value="Aspartate/glutamate racemase"/>
    <property type="match status" value="1"/>
</dbReference>
<protein>
    <submittedName>
        <fullName evidence="3">Racemase</fullName>
    </submittedName>
</protein>
<comment type="similarity">
    <text evidence="1">Belongs to the aspartate/glutamate racemases family.</text>
</comment>
<dbReference type="AlphaFoldDB" id="A0A447N4G5"/>
<evidence type="ECO:0000313" key="4">
    <source>
        <dbReference type="Proteomes" id="UP000282086"/>
    </source>
</evidence>
<dbReference type="EMBL" id="LR134140">
    <property type="protein sequence ID" value="VDZ98169.1"/>
    <property type="molecule type" value="Genomic_DNA"/>
</dbReference>
<dbReference type="PANTHER" id="PTHR21198">
    <property type="entry name" value="GLUTAMATE RACEMASE"/>
    <property type="match status" value="1"/>
</dbReference>
<dbReference type="InterPro" id="IPR004380">
    <property type="entry name" value="Asp_race"/>
</dbReference>
<organism evidence="3 4">
    <name type="scientific">Salmonella enterica I</name>
    <dbReference type="NCBI Taxonomy" id="59201"/>
    <lineage>
        <taxon>Bacteria</taxon>
        <taxon>Pseudomonadati</taxon>
        <taxon>Pseudomonadota</taxon>
        <taxon>Gammaproteobacteria</taxon>
        <taxon>Enterobacterales</taxon>
        <taxon>Enterobacteriaceae</taxon>
        <taxon>Salmonella</taxon>
    </lineage>
</organism>
<dbReference type="Pfam" id="PF01177">
    <property type="entry name" value="Asp_Glu_race"/>
    <property type="match status" value="1"/>
</dbReference>
<dbReference type="Gene3D" id="3.40.50.1860">
    <property type="match status" value="2"/>
</dbReference>
<evidence type="ECO:0000256" key="1">
    <source>
        <dbReference type="ARBA" id="ARBA00007847"/>
    </source>
</evidence>
<dbReference type="InterPro" id="IPR001920">
    <property type="entry name" value="Asp/Glu_race"/>
</dbReference>
<accession>A0A447N4G5</accession>
<gene>
    <name evidence="3" type="primary">ygeA_1</name>
    <name evidence="3" type="ORF">NCTC129_04424</name>
</gene>
<reference evidence="3 4" key="1">
    <citation type="submission" date="2018-12" db="EMBL/GenBank/DDBJ databases">
        <authorList>
            <consortium name="Pathogen Informatics"/>
        </authorList>
    </citation>
    <scope>NUCLEOTIDE SEQUENCE [LARGE SCALE GENOMIC DNA]</scope>
    <source>
        <strain evidence="3 4">NCTC129</strain>
    </source>
</reference>
<keyword evidence="2" id="KW-0413">Isomerase</keyword>
<proteinExistence type="inferred from homology"/>
<name>A0A447N4G5_SALET</name>
<dbReference type="Proteomes" id="UP000282086">
    <property type="component" value="Chromosome"/>
</dbReference>
<dbReference type="InterPro" id="IPR015942">
    <property type="entry name" value="Asp/Glu/hydantoin_racemase"/>
</dbReference>
<dbReference type="PANTHER" id="PTHR21198:SF7">
    <property type="entry name" value="ASPARTATE-GLUTAMATE RACEMASE FAMILY"/>
    <property type="match status" value="1"/>
</dbReference>